<keyword evidence="2" id="KW-1185">Reference proteome</keyword>
<evidence type="ECO:0000313" key="2">
    <source>
        <dbReference type="Proteomes" id="UP000007360"/>
    </source>
</evidence>
<dbReference type="AlphaFoldDB" id="K2R648"/>
<proteinExistence type="predicted"/>
<reference evidence="1 2" key="1">
    <citation type="journal article" date="2012" name="J. Bacteriol.">
        <title>Draft genome sequence of Methanobacterium formicicum DSM 3637, an archaebacterium isolated from the methane producer amoeba Pelomyxa palustris.</title>
        <authorList>
            <person name="Gutierrez G."/>
        </authorList>
    </citation>
    <scope>NUCLEOTIDE SEQUENCE [LARGE SCALE GENOMIC DNA]</scope>
    <source>
        <strain evidence="2">DSM 3637 / PP1</strain>
    </source>
</reference>
<dbReference type="Proteomes" id="UP000007360">
    <property type="component" value="Unassembled WGS sequence"/>
</dbReference>
<name>K2R648_METFP</name>
<comment type="caution">
    <text evidence="1">The sequence shown here is derived from an EMBL/GenBank/DDBJ whole genome shotgun (WGS) entry which is preliminary data.</text>
</comment>
<dbReference type="EMBL" id="AMPO01000001">
    <property type="protein sequence ID" value="EKF86722.1"/>
    <property type="molecule type" value="Genomic_DNA"/>
</dbReference>
<organism evidence="1 2">
    <name type="scientific">Methanobacterium formicicum (strain DSM 3637 / PP1)</name>
    <dbReference type="NCBI Taxonomy" id="1204725"/>
    <lineage>
        <taxon>Archaea</taxon>
        <taxon>Methanobacteriati</taxon>
        <taxon>Methanobacteriota</taxon>
        <taxon>Methanomada group</taxon>
        <taxon>Methanobacteria</taxon>
        <taxon>Methanobacteriales</taxon>
        <taxon>Methanobacteriaceae</taxon>
        <taxon>Methanobacterium</taxon>
    </lineage>
</organism>
<dbReference type="RefSeq" id="WP_004029278.1">
    <property type="nucleotide sequence ID" value="NZ_AMPO01000001.1"/>
</dbReference>
<dbReference type="PATRIC" id="fig|1204725.3.peg.100"/>
<evidence type="ECO:0000313" key="1">
    <source>
        <dbReference type="EMBL" id="EKF86722.1"/>
    </source>
</evidence>
<gene>
    <name evidence="1" type="ORF">A994_00510</name>
</gene>
<sequence>MLYLIQKDDLNDYLELSEVVDYDNPEIQLKASELAHGLEKVEIAKTIYHFVRDEIDHFLDMEVMK</sequence>
<protein>
    <submittedName>
        <fullName evidence="1">Uncharacterized protein</fullName>
    </submittedName>
</protein>
<accession>K2R648</accession>